<name>A0A517SRM7_9BACT</name>
<dbReference type="AlphaFoldDB" id="A0A517SRM7"/>
<dbReference type="Proteomes" id="UP000315003">
    <property type="component" value="Chromosome"/>
</dbReference>
<evidence type="ECO:0000259" key="3">
    <source>
        <dbReference type="Pfam" id="PF00263"/>
    </source>
</evidence>
<dbReference type="PROSITE" id="PS00875">
    <property type="entry name" value="T2SP_D"/>
    <property type="match status" value="1"/>
</dbReference>
<gene>
    <name evidence="4" type="primary">pilQ</name>
    <name evidence="4" type="ORF">SV7mr_12520</name>
</gene>
<dbReference type="PANTHER" id="PTHR30604:SF1">
    <property type="entry name" value="DNA UTILIZATION PROTEIN HOFQ"/>
    <property type="match status" value="1"/>
</dbReference>
<sequence length="1110" mass="119103" precursor="true">MMACMMGASSATAQFALPATLPSNDNPVAAPVAATTASLGQPAAIAGNQASGSAASYVDRARKALEAKDYQTAAGLYHQASALSKTDPAFRPVVARLQIDMQMAGVDLANLRRPTKITRIAAPAPGDHLAAKREALRLIAQGRASLDAGDVVSAISHARQAQALNVPESAFAAGEPRVWEFVLDAEAAAKRAGVNESMIALAGGSTTVQPGVMQPGAVQQSVFNGAMGAPGTGLAQVNNVVAAEGPVEAYQAGLTALEAGDTEGARAKFIEAWQNEAILDVATRQQLKDKLTLLQPTRMAPTAPAADIAVVDAETRQMNQRMFSEVSAELNNIAVIRESDPLDALDALTRLRRRVDSSQLTEASKQSLARMVDRELERQRQYVDANRAAIELQLENDSIKADMANDAALDQRVQAEIKQLAEEFSELMTAERFEEAEVIAKQVSELDPGSVIATQLRQTSTFSSRYKMLQDIKEGKEEVFAFGLMDVERSASDIAGYDPNRPMSFGTDPQEWATRSGRRLSERRSTFRSVQEAQLDNSLNTSVSVQYINRPLSDVIEDLSKVTNVPIVINARALAATRVPVDTPVTLNIQTPVSLRSALNLLLNDLGLAYDIDNEVIMVTSADAKNSRTYTRVYKVADLVTPIPNFYPSYENGLAGAIQAAIQMTQPKVDVQYVPTTAVGMNRNQGNLPGNIMGQYSPGAMTGAFNQGSRSQMGGAGSGGGAMADFTSLMNLIEQTIAPDAWENMGGSSTMAPYPQNLTLIVNTTSDVHKEIEDLLKSLRALQNLQITIELKFITLSDTFFEQIGVDFDLQFDDNVTELPRGEDDPPAVTIGWDGIQGLPTGDLDIQFQNGSFGVNPAFGAPDPGALSTIGFAVLSDIEAFFFLQAAQGDERTNVMQAPKVTMFDGQTASVGDFTSRPFVTGIIPVVGDFAVAQQPVIVVLDEGTKLSVQGIVSEDRRFVRVTLMPQFSQIGDVSTFTFEGTRTTTSSSRAEEDTNGDGVVDENDAVDTEDTAEIVSGSTVQLPTLAQTFVNTTVNVPDGGTILLGGIKRLSEGRAERGVPMLGKIPYISRLFRNVAVGRDATSLMMMVTPRIIIQEEEEYVQTGFQADQ</sequence>
<dbReference type="PANTHER" id="PTHR30604">
    <property type="entry name" value="PROTEIN TRANSPORT PROTEIN HOFQ"/>
    <property type="match status" value="1"/>
</dbReference>
<feature type="compositionally biased region" description="Acidic residues" evidence="2">
    <location>
        <begin position="994"/>
        <end position="1004"/>
    </location>
</feature>
<organism evidence="4 5">
    <name type="scientific">Stieleria bergensis</name>
    <dbReference type="NCBI Taxonomy" id="2528025"/>
    <lineage>
        <taxon>Bacteria</taxon>
        <taxon>Pseudomonadati</taxon>
        <taxon>Planctomycetota</taxon>
        <taxon>Planctomycetia</taxon>
        <taxon>Pirellulales</taxon>
        <taxon>Pirellulaceae</taxon>
        <taxon>Stieleria</taxon>
    </lineage>
</organism>
<dbReference type="Pfam" id="PF00263">
    <property type="entry name" value="Secretin"/>
    <property type="match status" value="1"/>
</dbReference>
<proteinExistence type="inferred from homology"/>
<protein>
    <submittedName>
        <fullName evidence="4">Type IV pilus biogenesis and competence protein PilQ</fullName>
    </submittedName>
</protein>
<keyword evidence="5" id="KW-1185">Reference proteome</keyword>
<dbReference type="EMBL" id="CP036272">
    <property type="protein sequence ID" value="QDT58753.1"/>
    <property type="molecule type" value="Genomic_DNA"/>
</dbReference>
<evidence type="ECO:0000313" key="5">
    <source>
        <dbReference type="Proteomes" id="UP000315003"/>
    </source>
</evidence>
<dbReference type="InterPro" id="IPR004845">
    <property type="entry name" value="T2SS_GspD_CS"/>
</dbReference>
<evidence type="ECO:0000256" key="1">
    <source>
        <dbReference type="RuleBase" id="RU004003"/>
    </source>
</evidence>
<reference evidence="4 5" key="1">
    <citation type="submission" date="2019-02" db="EMBL/GenBank/DDBJ databases">
        <title>Deep-cultivation of Planctomycetes and their phenomic and genomic characterization uncovers novel biology.</title>
        <authorList>
            <person name="Wiegand S."/>
            <person name="Jogler M."/>
            <person name="Boedeker C."/>
            <person name="Pinto D."/>
            <person name="Vollmers J."/>
            <person name="Rivas-Marin E."/>
            <person name="Kohn T."/>
            <person name="Peeters S.H."/>
            <person name="Heuer A."/>
            <person name="Rast P."/>
            <person name="Oberbeckmann S."/>
            <person name="Bunk B."/>
            <person name="Jeske O."/>
            <person name="Meyerdierks A."/>
            <person name="Storesund J.E."/>
            <person name="Kallscheuer N."/>
            <person name="Luecker S."/>
            <person name="Lage O.M."/>
            <person name="Pohl T."/>
            <person name="Merkel B.J."/>
            <person name="Hornburger P."/>
            <person name="Mueller R.-W."/>
            <person name="Bruemmer F."/>
            <person name="Labrenz M."/>
            <person name="Spormann A.M."/>
            <person name="Op den Camp H."/>
            <person name="Overmann J."/>
            <person name="Amann R."/>
            <person name="Jetten M.S.M."/>
            <person name="Mascher T."/>
            <person name="Medema M.H."/>
            <person name="Devos D.P."/>
            <person name="Kaster A.-K."/>
            <person name="Ovreas L."/>
            <person name="Rohde M."/>
            <person name="Galperin M.Y."/>
            <person name="Jogler C."/>
        </authorList>
    </citation>
    <scope>NUCLEOTIDE SEQUENCE [LARGE SCALE GENOMIC DNA]</scope>
    <source>
        <strain evidence="4 5">SV_7m_r</strain>
    </source>
</reference>
<accession>A0A517SRM7</accession>
<evidence type="ECO:0000256" key="2">
    <source>
        <dbReference type="SAM" id="MobiDB-lite"/>
    </source>
</evidence>
<comment type="similarity">
    <text evidence="1">Belongs to the bacterial secretin family.</text>
</comment>
<dbReference type="InterPro" id="IPR051808">
    <property type="entry name" value="Type_IV_pilus_biogenesis"/>
</dbReference>
<dbReference type="InterPro" id="IPR004846">
    <property type="entry name" value="T2SS/T3SS_dom"/>
</dbReference>
<evidence type="ECO:0000313" key="4">
    <source>
        <dbReference type="EMBL" id="QDT58753.1"/>
    </source>
</evidence>
<dbReference type="GO" id="GO:0009306">
    <property type="term" value="P:protein secretion"/>
    <property type="evidence" value="ECO:0007669"/>
    <property type="project" value="InterPro"/>
</dbReference>
<feature type="region of interest" description="Disordered" evidence="2">
    <location>
        <begin position="983"/>
        <end position="1004"/>
    </location>
</feature>
<feature type="domain" description="Type II/III secretion system secretin-like" evidence="3">
    <location>
        <begin position="1008"/>
        <end position="1094"/>
    </location>
</feature>